<feature type="transmembrane region" description="Helical" evidence="5">
    <location>
        <begin position="269"/>
        <end position="286"/>
    </location>
</feature>
<dbReference type="InterPro" id="IPR020846">
    <property type="entry name" value="MFS_dom"/>
</dbReference>
<evidence type="ECO:0000313" key="8">
    <source>
        <dbReference type="Proteomes" id="UP000568022"/>
    </source>
</evidence>
<feature type="transmembrane region" description="Helical" evidence="5">
    <location>
        <begin position="239"/>
        <end position="257"/>
    </location>
</feature>
<dbReference type="PROSITE" id="PS50850">
    <property type="entry name" value="MFS"/>
    <property type="match status" value="1"/>
</dbReference>
<feature type="transmembrane region" description="Helical" evidence="5">
    <location>
        <begin position="148"/>
        <end position="170"/>
    </location>
</feature>
<dbReference type="AlphaFoldDB" id="A0A7W8BMP8"/>
<feature type="transmembrane region" description="Helical" evidence="5">
    <location>
        <begin position="114"/>
        <end position="136"/>
    </location>
</feature>
<accession>A0A7W8BMP8</accession>
<feature type="transmembrane region" description="Helical" evidence="5">
    <location>
        <begin position="57"/>
        <end position="77"/>
    </location>
</feature>
<gene>
    <name evidence="7" type="ORF">FHS32_001933</name>
</gene>
<name>A0A7W8BMP8_9ACTN</name>
<feature type="transmembrane region" description="Helical" evidence="5">
    <location>
        <begin position="335"/>
        <end position="355"/>
    </location>
</feature>
<dbReference type="GO" id="GO:0022857">
    <property type="term" value="F:transmembrane transporter activity"/>
    <property type="evidence" value="ECO:0007669"/>
    <property type="project" value="InterPro"/>
</dbReference>
<feature type="transmembrane region" description="Helical" evidence="5">
    <location>
        <begin position="398"/>
        <end position="420"/>
    </location>
</feature>
<dbReference type="Pfam" id="PF07690">
    <property type="entry name" value="MFS_1"/>
    <property type="match status" value="1"/>
</dbReference>
<dbReference type="Proteomes" id="UP000568022">
    <property type="component" value="Unassembled WGS sequence"/>
</dbReference>
<dbReference type="PANTHER" id="PTHR23501">
    <property type="entry name" value="MAJOR FACILITATOR SUPERFAMILY"/>
    <property type="match status" value="1"/>
</dbReference>
<dbReference type="Gene3D" id="1.20.1250.20">
    <property type="entry name" value="MFS general substrate transporter like domains"/>
    <property type="match status" value="1"/>
</dbReference>
<dbReference type="GO" id="GO:0005886">
    <property type="term" value="C:plasma membrane"/>
    <property type="evidence" value="ECO:0007669"/>
    <property type="project" value="UniProtKB-SubCell"/>
</dbReference>
<evidence type="ECO:0000256" key="4">
    <source>
        <dbReference type="ARBA" id="ARBA00023136"/>
    </source>
</evidence>
<feature type="transmembrane region" description="Helical" evidence="5">
    <location>
        <begin position="27"/>
        <end position="51"/>
    </location>
</feature>
<organism evidence="7 8">
    <name type="scientific">Streptomyces griseoloalbus</name>
    <dbReference type="NCBI Taxonomy" id="67303"/>
    <lineage>
        <taxon>Bacteria</taxon>
        <taxon>Bacillati</taxon>
        <taxon>Actinomycetota</taxon>
        <taxon>Actinomycetes</taxon>
        <taxon>Kitasatosporales</taxon>
        <taxon>Streptomycetaceae</taxon>
        <taxon>Streptomyces</taxon>
    </lineage>
</organism>
<feature type="transmembrane region" description="Helical" evidence="5">
    <location>
        <begin position="306"/>
        <end position="323"/>
    </location>
</feature>
<feature type="transmembrane region" description="Helical" evidence="5">
    <location>
        <begin position="89"/>
        <end position="108"/>
    </location>
</feature>
<evidence type="ECO:0000256" key="1">
    <source>
        <dbReference type="ARBA" id="ARBA00004651"/>
    </source>
</evidence>
<evidence type="ECO:0000256" key="3">
    <source>
        <dbReference type="ARBA" id="ARBA00022989"/>
    </source>
</evidence>
<keyword evidence="8" id="KW-1185">Reference proteome</keyword>
<protein>
    <submittedName>
        <fullName evidence="7">MFS family permease</fullName>
    </submittedName>
</protein>
<keyword evidence="4 5" id="KW-0472">Membrane</keyword>
<dbReference type="InterPro" id="IPR011701">
    <property type="entry name" value="MFS"/>
</dbReference>
<keyword evidence="3 5" id="KW-1133">Transmembrane helix</keyword>
<dbReference type="PANTHER" id="PTHR23501:SF154">
    <property type="entry name" value="MULTIDRUG-EFFLUX TRANSPORTER RV1634-RELATED"/>
    <property type="match status" value="1"/>
</dbReference>
<reference evidence="7 8" key="1">
    <citation type="submission" date="2020-08" db="EMBL/GenBank/DDBJ databases">
        <title>Genomic Encyclopedia of Type Strains, Phase III (KMG-III): the genomes of soil and plant-associated and newly described type strains.</title>
        <authorList>
            <person name="Whitman W."/>
        </authorList>
    </citation>
    <scope>NUCLEOTIDE SEQUENCE [LARGE SCALE GENOMIC DNA]</scope>
    <source>
        <strain evidence="7 8">CECT 3226</strain>
    </source>
</reference>
<comment type="subcellular location">
    <subcellularLocation>
        <location evidence="1">Cell membrane</location>
        <topology evidence="1">Multi-pass membrane protein</topology>
    </subcellularLocation>
</comment>
<feature type="transmembrane region" description="Helical" evidence="5">
    <location>
        <begin position="176"/>
        <end position="194"/>
    </location>
</feature>
<evidence type="ECO:0000259" key="6">
    <source>
        <dbReference type="PROSITE" id="PS50850"/>
    </source>
</evidence>
<evidence type="ECO:0000256" key="2">
    <source>
        <dbReference type="ARBA" id="ARBA00022692"/>
    </source>
</evidence>
<feature type="domain" description="Major facilitator superfamily (MFS) profile" evidence="6">
    <location>
        <begin position="25"/>
        <end position="460"/>
    </location>
</feature>
<sequence>MPLLSDGSGVAPSEPGLLSGPHRPRTLAIAATFFLVAFAGLALGTAMPIAVQELNALPLYAIAFGGYLSASLAGTVVGGGWADRRGPAAPLNAGCLCFVGGSVLAGAAPSITPFLAGRLLQGAGGGAVTVALYVMVGRGYPAALRPRMFSVVTACWILPSMVGPAIAGAVTEHLSWRWVFHGIAVFTLVATALLRRPLAALPHDGTQPEEPTTRVGPAVTVAFGAGLLQYAGSQASPRTAVLAVVGLLAVAAGLRGLLPAGTLRARPGIPALVLVRGLTAGAYFTIESYVPLLLVNERGWSPTAAGYSLTCAALAWAAASWLQGRPRLFPRRERVILLGALIHAAGTAVTLAGVLRAAPAVTAPVGFTVAAFGMGLLLPSVGVLTLDQSPPGRQGVNTAALQVADSLCSVLLIGVCGALFNALHTAAGTDAAAFAAAFAAALAVTLLASLTARRVGTPASTTAAPTDQLA</sequence>
<keyword evidence="2 5" id="KW-0812">Transmembrane</keyword>
<dbReference type="InterPro" id="IPR036259">
    <property type="entry name" value="MFS_trans_sf"/>
</dbReference>
<dbReference type="SUPFAM" id="SSF103473">
    <property type="entry name" value="MFS general substrate transporter"/>
    <property type="match status" value="1"/>
</dbReference>
<feature type="transmembrane region" description="Helical" evidence="5">
    <location>
        <begin position="215"/>
        <end position="233"/>
    </location>
</feature>
<comment type="caution">
    <text evidence="7">The sequence shown here is derived from an EMBL/GenBank/DDBJ whole genome shotgun (WGS) entry which is preliminary data.</text>
</comment>
<evidence type="ECO:0000256" key="5">
    <source>
        <dbReference type="SAM" id="Phobius"/>
    </source>
</evidence>
<feature type="transmembrane region" description="Helical" evidence="5">
    <location>
        <begin position="361"/>
        <end position="386"/>
    </location>
</feature>
<dbReference type="EMBL" id="JACHJE010000004">
    <property type="protein sequence ID" value="MBB5125201.1"/>
    <property type="molecule type" value="Genomic_DNA"/>
</dbReference>
<feature type="transmembrane region" description="Helical" evidence="5">
    <location>
        <begin position="432"/>
        <end position="452"/>
    </location>
</feature>
<proteinExistence type="predicted"/>
<evidence type="ECO:0000313" key="7">
    <source>
        <dbReference type="EMBL" id="MBB5125201.1"/>
    </source>
</evidence>